<feature type="compositionally biased region" description="Basic and acidic residues" evidence="1">
    <location>
        <begin position="232"/>
        <end position="242"/>
    </location>
</feature>
<gene>
    <name evidence="3" type="ORF">NHX12_024924</name>
</gene>
<feature type="region of interest" description="Disordered" evidence="1">
    <location>
        <begin position="271"/>
        <end position="324"/>
    </location>
</feature>
<reference evidence="3" key="1">
    <citation type="submission" date="2022-07" db="EMBL/GenBank/DDBJ databases">
        <title>Chromosome-level genome of Muraenolepis orangiensis.</title>
        <authorList>
            <person name="Kim J."/>
        </authorList>
    </citation>
    <scope>NUCLEOTIDE SEQUENCE</scope>
    <source>
        <strain evidence="3">KU_S4_2022</strain>
        <tissue evidence="3">Muscle</tissue>
    </source>
</reference>
<evidence type="ECO:0000313" key="4">
    <source>
        <dbReference type="Proteomes" id="UP001148018"/>
    </source>
</evidence>
<keyword evidence="4" id="KW-1185">Reference proteome</keyword>
<dbReference type="InterPro" id="IPR039273">
    <property type="entry name" value="TEPSIN"/>
</dbReference>
<evidence type="ECO:0000259" key="2">
    <source>
        <dbReference type="Pfam" id="PF25827"/>
    </source>
</evidence>
<dbReference type="InterPro" id="IPR058028">
    <property type="entry name" value="Tepsin_VHS/ENTH-like"/>
</dbReference>
<feature type="compositionally biased region" description="Basic and acidic residues" evidence="1">
    <location>
        <begin position="173"/>
        <end position="187"/>
    </location>
</feature>
<dbReference type="PANTHER" id="PTHR21514:SF0">
    <property type="entry name" value="AP-4 COMPLEX ACCESSORY SUBUNIT TEPSIN"/>
    <property type="match status" value="1"/>
</dbReference>
<dbReference type="Pfam" id="PF25827">
    <property type="entry name" value="TVHS-like"/>
    <property type="match status" value="1"/>
</dbReference>
<organism evidence="3 4">
    <name type="scientific">Muraenolepis orangiensis</name>
    <name type="common">Patagonian moray cod</name>
    <dbReference type="NCBI Taxonomy" id="630683"/>
    <lineage>
        <taxon>Eukaryota</taxon>
        <taxon>Metazoa</taxon>
        <taxon>Chordata</taxon>
        <taxon>Craniata</taxon>
        <taxon>Vertebrata</taxon>
        <taxon>Euteleostomi</taxon>
        <taxon>Actinopterygii</taxon>
        <taxon>Neopterygii</taxon>
        <taxon>Teleostei</taxon>
        <taxon>Neoteleostei</taxon>
        <taxon>Acanthomorphata</taxon>
        <taxon>Zeiogadaria</taxon>
        <taxon>Gadariae</taxon>
        <taxon>Gadiformes</taxon>
        <taxon>Muraenolepidoidei</taxon>
        <taxon>Muraenolepididae</taxon>
        <taxon>Muraenolepis</taxon>
    </lineage>
</organism>
<accession>A0A9Q0IRS8</accession>
<evidence type="ECO:0000313" key="3">
    <source>
        <dbReference type="EMBL" id="KAJ3607873.1"/>
    </source>
</evidence>
<feature type="domain" description="AP-4 complex accessory subunit Tepsin VHS/ENTH-like" evidence="2">
    <location>
        <begin position="8"/>
        <end position="110"/>
    </location>
</feature>
<feature type="compositionally biased region" description="Polar residues" evidence="1">
    <location>
        <begin position="312"/>
        <end position="324"/>
    </location>
</feature>
<dbReference type="Proteomes" id="UP001148018">
    <property type="component" value="Unassembled WGS sequence"/>
</dbReference>
<dbReference type="EMBL" id="JANIIK010000040">
    <property type="protein sequence ID" value="KAJ3607873.1"/>
    <property type="molecule type" value="Genomic_DNA"/>
</dbReference>
<dbReference type="PANTHER" id="PTHR21514">
    <property type="entry name" value="AP-4 COMPLEX ACCESSORY SUBUNIT TEPSIN"/>
    <property type="match status" value="1"/>
</dbReference>
<name>A0A9Q0IRS8_9TELE</name>
<comment type="caution">
    <text evidence="3">The sequence shown here is derived from an EMBL/GenBank/DDBJ whole genome shotgun (WGS) entry which is preliminary data.</text>
</comment>
<evidence type="ECO:0000256" key="1">
    <source>
        <dbReference type="SAM" id="MobiDB-lite"/>
    </source>
</evidence>
<proteinExistence type="predicted"/>
<sequence>MQLGDCGQEMALISRLTDGSKVFLTTEESQFFIKECSTLNCEVVVELLSRQLQEPLHTVQMRALCAVACLLTSDLLALEQIFGATHHRLGKLSEGPPGPVANKATKILRQLEAMLGGTGRVSRQEAAAGGHLVSDDPPFSPAYPVTPPPPVLSGVHCYQETPLVSQSPSTTDVTDRLSRSGLEHDRSGSPVRDCGRVPQNPEGEEAADSQAEAARTSEANAKLVGKSGRLPRRGESFCEREQPGVGRASLFSGMELVVSGGAPAFCLSAATPKPDTSSKSHVGKNSTTDDSLTRNVPDSAGSCLSEARDGESSQTASAFSFLNC</sequence>
<protein>
    <recommendedName>
        <fullName evidence="2">AP-4 complex accessory subunit Tepsin VHS/ENTH-like domain-containing protein</fullName>
    </recommendedName>
</protein>
<feature type="compositionally biased region" description="Polar residues" evidence="1">
    <location>
        <begin position="162"/>
        <end position="172"/>
    </location>
</feature>
<dbReference type="AlphaFoldDB" id="A0A9Q0IRS8"/>
<dbReference type="GO" id="GO:0032588">
    <property type="term" value="C:trans-Golgi network membrane"/>
    <property type="evidence" value="ECO:0007669"/>
    <property type="project" value="TreeGrafter"/>
</dbReference>
<feature type="compositionally biased region" description="Polar residues" evidence="1">
    <location>
        <begin position="274"/>
        <end position="296"/>
    </location>
</feature>
<dbReference type="OrthoDB" id="118154at2759"/>
<feature type="region of interest" description="Disordered" evidence="1">
    <location>
        <begin position="161"/>
        <end position="243"/>
    </location>
</feature>